<keyword evidence="2" id="KW-1185">Reference proteome</keyword>
<evidence type="ECO:0000313" key="2">
    <source>
        <dbReference type="Proteomes" id="UP000010552"/>
    </source>
</evidence>
<dbReference type="InParanoid" id="L5L687"/>
<dbReference type="Proteomes" id="UP000010552">
    <property type="component" value="Unassembled WGS sequence"/>
</dbReference>
<reference evidence="2" key="1">
    <citation type="journal article" date="2013" name="Science">
        <title>Comparative analysis of bat genomes provides insight into the evolution of flight and immunity.</title>
        <authorList>
            <person name="Zhang G."/>
            <person name="Cowled C."/>
            <person name="Shi Z."/>
            <person name="Huang Z."/>
            <person name="Bishop-Lilly K.A."/>
            <person name="Fang X."/>
            <person name="Wynne J.W."/>
            <person name="Xiong Z."/>
            <person name="Baker M.L."/>
            <person name="Zhao W."/>
            <person name="Tachedjian M."/>
            <person name="Zhu Y."/>
            <person name="Zhou P."/>
            <person name="Jiang X."/>
            <person name="Ng J."/>
            <person name="Yang L."/>
            <person name="Wu L."/>
            <person name="Xiao J."/>
            <person name="Feng Y."/>
            <person name="Chen Y."/>
            <person name="Sun X."/>
            <person name="Zhang Y."/>
            <person name="Marsh G.A."/>
            <person name="Crameri G."/>
            <person name="Broder C.C."/>
            <person name="Frey K.G."/>
            <person name="Wang L.F."/>
            <person name="Wang J."/>
        </authorList>
    </citation>
    <scope>NUCLEOTIDE SEQUENCE [LARGE SCALE GENOMIC DNA]</scope>
</reference>
<protein>
    <submittedName>
        <fullName evidence="1">Uncharacterized protein</fullName>
    </submittedName>
</protein>
<sequence length="82" mass="8871">MTLLHLHPSCCSTCPLTLTSFLALPEHSPFVPQSRVRSLCAKAVSQEPSALCQAMPPTGHVPLLLQQHCCDQGLCNMATMLQ</sequence>
<organism evidence="1 2">
    <name type="scientific">Pteropus alecto</name>
    <name type="common">Black flying fox</name>
    <dbReference type="NCBI Taxonomy" id="9402"/>
    <lineage>
        <taxon>Eukaryota</taxon>
        <taxon>Metazoa</taxon>
        <taxon>Chordata</taxon>
        <taxon>Craniata</taxon>
        <taxon>Vertebrata</taxon>
        <taxon>Euteleostomi</taxon>
        <taxon>Mammalia</taxon>
        <taxon>Eutheria</taxon>
        <taxon>Laurasiatheria</taxon>
        <taxon>Chiroptera</taxon>
        <taxon>Yinpterochiroptera</taxon>
        <taxon>Pteropodoidea</taxon>
        <taxon>Pteropodidae</taxon>
        <taxon>Pteropodinae</taxon>
        <taxon>Pteropus</taxon>
    </lineage>
</organism>
<dbReference type="EMBL" id="KB030277">
    <property type="protein sequence ID" value="ELK18920.1"/>
    <property type="molecule type" value="Genomic_DNA"/>
</dbReference>
<name>L5L687_PTEAL</name>
<accession>L5L687</accession>
<proteinExistence type="predicted"/>
<dbReference type="AlphaFoldDB" id="L5L687"/>
<evidence type="ECO:0000313" key="1">
    <source>
        <dbReference type="EMBL" id="ELK18920.1"/>
    </source>
</evidence>
<gene>
    <name evidence="1" type="ORF">PAL_GLEAN10001083</name>
</gene>